<dbReference type="AlphaFoldDB" id="A0A1C0ZZK7"/>
<evidence type="ECO:0000313" key="2">
    <source>
        <dbReference type="Proteomes" id="UP000093309"/>
    </source>
</evidence>
<dbReference type="EMBL" id="LYPC01000022">
    <property type="protein sequence ID" value="OCT13539.1"/>
    <property type="molecule type" value="Genomic_DNA"/>
</dbReference>
<organism evidence="1 2">
    <name type="scientific">Paenibacillus pectinilyticus</name>
    <dbReference type="NCBI Taxonomy" id="512399"/>
    <lineage>
        <taxon>Bacteria</taxon>
        <taxon>Bacillati</taxon>
        <taxon>Bacillota</taxon>
        <taxon>Bacilli</taxon>
        <taxon>Bacillales</taxon>
        <taxon>Paenibacillaceae</taxon>
        <taxon>Paenibacillus</taxon>
    </lineage>
</organism>
<accession>A0A1C0ZZK7</accession>
<reference evidence="2" key="1">
    <citation type="submission" date="2016-05" db="EMBL/GenBank/DDBJ databases">
        <title>Paenibacillus oryzae. sp. nov., isolated from the rice root.</title>
        <authorList>
            <person name="Zhang J."/>
            <person name="Zhang X."/>
        </authorList>
    </citation>
    <scope>NUCLEOTIDE SEQUENCE [LARGE SCALE GENOMIC DNA]</scope>
    <source>
        <strain evidence="2">KCTC13222</strain>
    </source>
</reference>
<proteinExistence type="predicted"/>
<comment type="caution">
    <text evidence="1">The sequence shown here is derived from an EMBL/GenBank/DDBJ whole genome shotgun (WGS) entry which is preliminary data.</text>
</comment>
<dbReference type="SUPFAM" id="SSF54427">
    <property type="entry name" value="NTF2-like"/>
    <property type="match status" value="1"/>
</dbReference>
<evidence type="ECO:0000313" key="1">
    <source>
        <dbReference type="EMBL" id="OCT13539.1"/>
    </source>
</evidence>
<evidence type="ECO:0008006" key="3">
    <source>
        <dbReference type="Google" id="ProtNLM"/>
    </source>
</evidence>
<dbReference type="PROSITE" id="PS51257">
    <property type="entry name" value="PROKAR_LIPOPROTEIN"/>
    <property type="match status" value="1"/>
</dbReference>
<protein>
    <recommendedName>
        <fullName evidence="3">DUF4878 domain-containing protein</fullName>
    </recommendedName>
</protein>
<dbReference type="RefSeq" id="WP_065853601.1">
    <property type="nucleotide sequence ID" value="NZ_LYPC01000022.1"/>
</dbReference>
<keyword evidence="2" id="KW-1185">Reference proteome</keyword>
<name>A0A1C0ZZK7_9BACL</name>
<sequence>MKTYLILIFILITCLLVGCNNEAPFSQHQVKTVYLNTSSYESNQEYQQMLELINRSAKAINERDSKALLELFSDKIENSKNLALSNYDYQAKIQETKLLKLDQPIFQTNETDPNKTNVSITVEYLEKDSKDTKKESRTYYCQKVDNKWVIAFID</sequence>
<dbReference type="InterPro" id="IPR032710">
    <property type="entry name" value="NTF2-like_dom_sf"/>
</dbReference>
<dbReference type="Proteomes" id="UP000093309">
    <property type="component" value="Unassembled WGS sequence"/>
</dbReference>
<gene>
    <name evidence="1" type="ORF">A8709_18255</name>
</gene>